<dbReference type="PANTHER" id="PTHR15486:SF62">
    <property type="entry name" value="GLYCEROL-3-PHOSPHATE ACYLTRANSFERASE 2-RELATED"/>
    <property type="match status" value="1"/>
</dbReference>
<keyword evidence="5 8" id="KW-1133">Transmembrane helix</keyword>
<dbReference type="InterPro" id="IPR002123">
    <property type="entry name" value="Plipid/glycerol_acylTrfase"/>
</dbReference>
<accession>W9R4A2</accession>
<dbReference type="AlphaFoldDB" id="W9R4A2"/>
<dbReference type="OrthoDB" id="1854593at2759"/>
<evidence type="ECO:0000256" key="1">
    <source>
        <dbReference type="ARBA" id="ARBA00004141"/>
    </source>
</evidence>
<feature type="domain" description="Glycerol-3-phosphate acyltransferase RAM2/GPAT1-8 HAD-like" evidence="10">
    <location>
        <begin position="66"/>
        <end position="259"/>
    </location>
</feature>
<evidence type="ECO:0000313" key="12">
    <source>
        <dbReference type="Proteomes" id="UP000030645"/>
    </source>
</evidence>
<keyword evidence="7 11" id="KW-0012">Acyltransferase</keyword>
<keyword evidence="6 8" id="KW-0472">Membrane</keyword>
<evidence type="ECO:0000256" key="3">
    <source>
        <dbReference type="ARBA" id="ARBA00022679"/>
    </source>
</evidence>
<dbReference type="GO" id="GO:0090447">
    <property type="term" value="F:glycerol-3-phosphate 2-O-acyltransferase activity"/>
    <property type="evidence" value="ECO:0007669"/>
    <property type="project" value="TreeGrafter"/>
</dbReference>
<evidence type="ECO:0000256" key="7">
    <source>
        <dbReference type="ARBA" id="ARBA00023315"/>
    </source>
</evidence>
<evidence type="ECO:0000313" key="11">
    <source>
        <dbReference type="EMBL" id="EXB55977.1"/>
    </source>
</evidence>
<dbReference type="GO" id="GO:0010143">
    <property type="term" value="P:cutin biosynthetic process"/>
    <property type="evidence" value="ECO:0007669"/>
    <property type="project" value="TreeGrafter"/>
</dbReference>
<keyword evidence="4 8" id="KW-0812">Transmembrane</keyword>
<evidence type="ECO:0000256" key="4">
    <source>
        <dbReference type="ARBA" id="ARBA00022692"/>
    </source>
</evidence>
<keyword evidence="12" id="KW-1185">Reference proteome</keyword>
<evidence type="ECO:0000259" key="9">
    <source>
        <dbReference type="Pfam" id="PF01553"/>
    </source>
</evidence>
<dbReference type="eggNOG" id="ENOG502QRJ7">
    <property type="taxonomic scope" value="Eukaryota"/>
</dbReference>
<evidence type="ECO:0000256" key="8">
    <source>
        <dbReference type="SAM" id="Phobius"/>
    </source>
</evidence>
<dbReference type="GO" id="GO:0016791">
    <property type="term" value="F:phosphatase activity"/>
    <property type="evidence" value="ECO:0007669"/>
    <property type="project" value="TreeGrafter"/>
</dbReference>
<feature type="transmembrane region" description="Helical" evidence="8">
    <location>
        <begin position="6"/>
        <end position="22"/>
    </location>
</feature>
<comment type="subcellular location">
    <subcellularLocation>
        <location evidence="1">Membrane</location>
        <topology evidence="1">Multi-pass membrane protein</topology>
    </subcellularLocation>
</comment>
<protein>
    <submittedName>
        <fullName evidence="11">Putative glycerol-3-phosphate acyltransferase 3</fullName>
    </submittedName>
</protein>
<reference evidence="12" key="1">
    <citation type="submission" date="2013-01" db="EMBL/GenBank/DDBJ databases">
        <title>Draft Genome Sequence of a Mulberry Tree, Morus notabilis C.K. Schneid.</title>
        <authorList>
            <person name="He N."/>
            <person name="Zhao S."/>
        </authorList>
    </citation>
    <scope>NUCLEOTIDE SEQUENCE</scope>
</reference>
<dbReference type="EMBL" id="KE344275">
    <property type="protein sequence ID" value="EXB55977.1"/>
    <property type="molecule type" value="Genomic_DNA"/>
</dbReference>
<dbReference type="PANTHER" id="PTHR15486">
    <property type="entry name" value="ANCIENT UBIQUITOUS PROTEIN"/>
    <property type="match status" value="1"/>
</dbReference>
<dbReference type="Pfam" id="PF23270">
    <property type="entry name" value="HAD_RAM2_N"/>
    <property type="match status" value="1"/>
</dbReference>
<dbReference type="KEGG" id="mnt:21401727"/>
<feature type="domain" description="Phospholipid/glycerol acyltransferase" evidence="9">
    <location>
        <begin position="356"/>
        <end position="437"/>
    </location>
</feature>
<organism evidence="11 12">
    <name type="scientific">Morus notabilis</name>
    <dbReference type="NCBI Taxonomy" id="981085"/>
    <lineage>
        <taxon>Eukaryota</taxon>
        <taxon>Viridiplantae</taxon>
        <taxon>Streptophyta</taxon>
        <taxon>Embryophyta</taxon>
        <taxon>Tracheophyta</taxon>
        <taxon>Spermatophyta</taxon>
        <taxon>Magnoliopsida</taxon>
        <taxon>eudicotyledons</taxon>
        <taxon>Gunneridae</taxon>
        <taxon>Pentapetalae</taxon>
        <taxon>rosids</taxon>
        <taxon>fabids</taxon>
        <taxon>Rosales</taxon>
        <taxon>Moraceae</taxon>
        <taxon>Moreae</taxon>
        <taxon>Morus</taxon>
    </lineage>
</organism>
<dbReference type="SUPFAM" id="SSF69593">
    <property type="entry name" value="Glycerol-3-phosphate (1)-acyltransferase"/>
    <property type="match status" value="1"/>
</dbReference>
<comment type="similarity">
    <text evidence="2">Belongs to the GPAT/DAPAT family.</text>
</comment>
<dbReference type="Proteomes" id="UP000030645">
    <property type="component" value="Unassembled WGS sequence"/>
</dbReference>
<sequence>MAKAFFFKIFFFFFYRILFRKLKTLRRSFSNRHAISYSSSVKKLHKFHTLSSHRSDDHDELSNAILIFNVERSLLKSSSMFPYFMLVAFEAGGLFRSLLLFVMYPFICLLSQEMGLKVMVMICFFGIKKKSFRVGTAVLPKFYLEDVGFEIFEVLQRGSKRVAFTDFPVVMVESFLRDYLQIDVVVGRELKVFGGYYLGIMEETKKKDIHDVASYIDEIIVTADQKGSTNGSDVIGITDFNSFCDHHQLFSHCKDVYLVIKADKRNWQNLPRENYPKPLIFHDGRLAFRPTPLRTLQALLWGPFGLVLSVARVAIALSLPYGISCPILAFSGLRLTVTKPKFPGPIKKPKEGGQSKSKGLLYVCNHRTLLDPLYLCFALKANLTALTYSLSRMSEILAPIRTVRLTRNRNQDSIKMEKLLNQGDLVVCPEGTTCREVQPAFFGDRG</sequence>
<name>W9R4A2_9ROSA</name>
<evidence type="ECO:0000259" key="10">
    <source>
        <dbReference type="Pfam" id="PF23270"/>
    </source>
</evidence>
<evidence type="ECO:0000256" key="6">
    <source>
        <dbReference type="ARBA" id="ARBA00023136"/>
    </source>
</evidence>
<dbReference type="GO" id="GO:0016020">
    <property type="term" value="C:membrane"/>
    <property type="evidence" value="ECO:0007669"/>
    <property type="project" value="UniProtKB-SubCell"/>
</dbReference>
<dbReference type="STRING" id="981085.W9R4A2"/>
<keyword evidence="3 11" id="KW-0808">Transferase</keyword>
<gene>
    <name evidence="11" type="ORF">L484_018763</name>
</gene>
<evidence type="ECO:0000256" key="2">
    <source>
        <dbReference type="ARBA" id="ARBA00007937"/>
    </source>
</evidence>
<evidence type="ECO:0000256" key="5">
    <source>
        <dbReference type="ARBA" id="ARBA00022989"/>
    </source>
</evidence>
<proteinExistence type="inferred from homology"/>
<dbReference type="Pfam" id="PF01553">
    <property type="entry name" value="Acyltransferase"/>
    <property type="match status" value="1"/>
</dbReference>
<dbReference type="InterPro" id="IPR056462">
    <property type="entry name" value="HAD_RAM2/GPAT1-8"/>
</dbReference>